<sequence>MSTTKYCEEMNKTNIPYHRKLRKTTATADDSEDDVPLATLESNSAAPMSLQDELELTLTSLKTSETPQPRSSNNNLEVLIKKKVNYFESGGLKGTYLQFGFNSLMTIVLASIEAERAFSAAGYLVCSQELFSG</sequence>
<dbReference type="OrthoDB" id="8124016at2759"/>
<comment type="caution">
    <text evidence="1">The sequence shown here is derived from an EMBL/GenBank/DDBJ whole genome shotgun (WGS) entry which is preliminary data.</text>
</comment>
<evidence type="ECO:0000313" key="1">
    <source>
        <dbReference type="EMBL" id="KAF2890470.1"/>
    </source>
</evidence>
<accession>A0A8K0CVY0</accession>
<protein>
    <submittedName>
        <fullName evidence="1">Uncharacterized protein</fullName>
    </submittedName>
</protein>
<keyword evidence="2" id="KW-1185">Reference proteome</keyword>
<dbReference type="AlphaFoldDB" id="A0A8K0CVY0"/>
<organism evidence="1 2">
    <name type="scientific">Ignelater luminosus</name>
    <name type="common">Cucubano</name>
    <name type="synonym">Pyrophorus luminosus</name>
    <dbReference type="NCBI Taxonomy" id="2038154"/>
    <lineage>
        <taxon>Eukaryota</taxon>
        <taxon>Metazoa</taxon>
        <taxon>Ecdysozoa</taxon>
        <taxon>Arthropoda</taxon>
        <taxon>Hexapoda</taxon>
        <taxon>Insecta</taxon>
        <taxon>Pterygota</taxon>
        <taxon>Neoptera</taxon>
        <taxon>Endopterygota</taxon>
        <taxon>Coleoptera</taxon>
        <taxon>Polyphaga</taxon>
        <taxon>Elateriformia</taxon>
        <taxon>Elateroidea</taxon>
        <taxon>Elateridae</taxon>
        <taxon>Agrypninae</taxon>
        <taxon>Pyrophorini</taxon>
        <taxon>Ignelater</taxon>
    </lineage>
</organism>
<dbReference type="EMBL" id="VTPC01051907">
    <property type="protein sequence ID" value="KAF2890470.1"/>
    <property type="molecule type" value="Genomic_DNA"/>
</dbReference>
<dbReference type="Proteomes" id="UP000801492">
    <property type="component" value="Unassembled WGS sequence"/>
</dbReference>
<reference evidence="1" key="1">
    <citation type="submission" date="2019-08" db="EMBL/GenBank/DDBJ databases">
        <title>The genome of the North American firefly Photinus pyralis.</title>
        <authorList>
            <consortium name="Photinus pyralis genome working group"/>
            <person name="Fallon T.R."/>
            <person name="Sander Lower S.E."/>
            <person name="Weng J.-K."/>
        </authorList>
    </citation>
    <scope>NUCLEOTIDE SEQUENCE</scope>
    <source>
        <strain evidence="1">TRF0915ILg1</strain>
        <tissue evidence="1">Whole body</tissue>
    </source>
</reference>
<proteinExistence type="predicted"/>
<gene>
    <name evidence="1" type="ORF">ILUMI_15703</name>
</gene>
<name>A0A8K0CVY0_IGNLU</name>
<evidence type="ECO:0000313" key="2">
    <source>
        <dbReference type="Proteomes" id="UP000801492"/>
    </source>
</evidence>